<comment type="caution">
    <text evidence="2">The sequence shown here is derived from an EMBL/GenBank/DDBJ whole genome shotgun (WGS) entry which is preliminary data.</text>
</comment>
<keyword evidence="2" id="KW-0378">Hydrolase</keyword>
<proteinExistence type="predicted"/>
<protein>
    <submittedName>
        <fullName evidence="2">Restriction endonuclease</fullName>
        <ecNumber evidence="2">3.1.21.-</ecNumber>
    </submittedName>
</protein>
<evidence type="ECO:0000313" key="2">
    <source>
        <dbReference type="EMBL" id="MBT0609249.1"/>
    </source>
</evidence>
<dbReference type="RefSeq" id="WP_214114731.1">
    <property type="nucleotide sequence ID" value="NZ_JAHCTB010000022.1"/>
</dbReference>
<dbReference type="EMBL" id="JAHCTB010000022">
    <property type="protein sequence ID" value="MBT0609249.1"/>
    <property type="molecule type" value="Genomic_DNA"/>
</dbReference>
<sequence length="337" mass="39595">MEEEIDNEQIRVFLDSITEQFGFEELSETKNTSNEFESIEIKTTTKGVFKGRNGHLGIICSFVENKNLKPSFQRIFSNQHSIDNFYEGEKYLLCLANSKIYSFNIDFYNEINSVIDEIDYEYPLTKREYKIGIDNENNFHILLITTEIAHFMVAGMLDDNQEEEERVILSNKLESSQPFFEFKAPIHFDWNKLLGDKDRQFERICELLLQKESNITSIIPIGKTRASDRGRDFEVIEKVGGLNSDKQLKWLVQCKFSENSISPSSISGWTDRIIEHKYDGFWLMTNNDITPNLFDQLKDVSSNEDYQIKTRFWQRSDFHIKLNVHSELFTNNDIFEN</sequence>
<gene>
    <name evidence="2" type="ORF">KIV10_13785</name>
</gene>
<keyword evidence="2" id="KW-0255">Endonuclease</keyword>
<organism evidence="2 3">
    <name type="scientific">Aequorivita echinoideorum</name>
    <dbReference type="NCBI Taxonomy" id="1549647"/>
    <lineage>
        <taxon>Bacteria</taxon>
        <taxon>Pseudomonadati</taxon>
        <taxon>Bacteroidota</taxon>
        <taxon>Flavobacteriia</taxon>
        <taxon>Flavobacteriales</taxon>
        <taxon>Flavobacteriaceae</taxon>
        <taxon>Aequorivita</taxon>
    </lineage>
</organism>
<dbReference type="Proteomes" id="UP001297092">
    <property type="component" value="Unassembled WGS sequence"/>
</dbReference>
<dbReference type="InterPro" id="IPR011856">
    <property type="entry name" value="tRNA_endonuc-like_dom_sf"/>
</dbReference>
<keyword evidence="3" id="KW-1185">Reference proteome</keyword>
<feature type="domain" description="Restriction endonuclease type IV Mrr" evidence="1">
    <location>
        <begin position="199"/>
        <end position="292"/>
    </location>
</feature>
<dbReference type="InterPro" id="IPR007560">
    <property type="entry name" value="Restrct_endonuc_IV_Mrr"/>
</dbReference>
<dbReference type="EC" id="3.1.21.-" evidence="2"/>
<accession>A0ABS5S7T1</accession>
<dbReference type="GO" id="GO:0004519">
    <property type="term" value="F:endonuclease activity"/>
    <property type="evidence" value="ECO:0007669"/>
    <property type="project" value="UniProtKB-KW"/>
</dbReference>
<keyword evidence="2" id="KW-0540">Nuclease</keyword>
<reference evidence="2 3" key="1">
    <citation type="submission" date="2021-05" db="EMBL/GenBank/DDBJ databases">
        <title>Aequorivita echinoideorum JCM 30378 genome.</title>
        <authorList>
            <person name="Zhang H."/>
            <person name="Li C."/>
        </authorList>
    </citation>
    <scope>NUCLEOTIDE SEQUENCE [LARGE SCALE GENOMIC DNA]</scope>
    <source>
        <strain evidence="2 3">JCM30378</strain>
    </source>
</reference>
<evidence type="ECO:0000313" key="3">
    <source>
        <dbReference type="Proteomes" id="UP001297092"/>
    </source>
</evidence>
<dbReference type="GO" id="GO:0016787">
    <property type="term" value="F:hydrolase activity"/>
    <property type="evidence" value="ECO:0007669"/>
    <property type="project" value="UniProtKB-KW"/>
</dbReference>
<dbReference type="Gene3D" id="3.40.1350.10">
    <property type="match status" value="1"/>
</dbReference>
<evidence type="ECO:0000259" key="1">
    <source>
        <dbReference type="Pfam" id="PF04471"/>
    </source>
</evidence>
<dbReference type="Pfam" id="PF04471">
    <property type="entry name" value="Mrr_cat"/>
    <property type="match status" value="1"/>
</dbReference>
<name>A0ABS5S7T1_9FLAO</name>